<evidence type="ECO:0000313" key="2">
    <source>
        <dbReference type="EMBL" id="GBP64201.1"/>
    </source>
</evidence>
<sequence length="146" mass="16557">MIFIDIIVARHSFAVRRAENYHVDREALVIFSILNPRGVAVHAPQRAVCTHARAAQGLAFENLISNDTHRRPEKLKDCDRYEIRGPIRSEEGDAIERMTLVADDASARARPRAGARRRPQAIREPSWSEQQYIQVRLQTSAVKACS</sequence>
<protein>
    <submittedName>
        <fullName evidence="2">Uncharacterized protein</fullName>
    </submittedName>
</protein>
<reference evidence="2 3" key="1">
    <citation type="journal article" date="2019" name="Commun. Biol.">
        <title>The bagworm genome reveals a unique fibroin gene that provides high tensile strength.</title>
        <authorList>
            <person name="Kono N."/>
            <person name="Nakamura H."/>
            <person name="Ohtoshi R."/>
            <person name="Tomita M."/>
            <person name="Numata K."/>
            <person name="Arakawa K."/>
        </authorList>
    </citation>
    <scope>NUCLEOTIDE SEQUENCE [LARGE SCALE GENOMIC DNA]</scope>
</reference>
<keyword evidence="3" id="KW-1185">Reference proteome</keyword>
<dbReference type="EMBL" id="BGZK01000890">
    <property type="protein sequence ID" value="GBP64201.1"/>
    <property type="molecule type" value="Genomic_DNA"/>
</dbReference>
<comment type="caution">
    <text evidence="2">The sequence shown here is derived from an EMBL/GenBank/DDBJ whole genome shotgun (WGS) entry which is preliminary data.</text>
</comment>
<accession>A0A4C1XK94</accession>
<name>A0A4C1XK94_EUMVA</name>
<organism evidence="2 3">
    <name type="scientific">Eumeta variegata</name>
    <name type="common">Bagworm moth</name>
    <name type="synonym">Eumeta japonica</name>
    <dbReference type="NCBI Taxonomy" id="151549"/>
    <lineage>
        <taxon>Eukaryota</taxon>
        <taxon>Metazoa</taxon>
        <taxon>Ecdysozoa</taxon>
        <taxon>Arthropoda</taxon>
        <taxon>Hexapoda</taxon>
        <taxon>Insecta</taxon>
        <taxon>Pterygota</taxon>
        <taxon>Neoptera</taxon>
        <taxon>Endopterygota</taxon>
        <taxon>Lepidoptera</taxon>
        <taxon>Glossata</taxon>
        <taxon>Ditrysia</taxon>
        <taxon>Tineoidea</taxon>
        <taxon>Psychidae</taxon>
        <taxon>Oiketicinae</taxon>
        <taxon>Eumeta</taxon>
    </lineage>
</organism>
<dbReference type="AlphaFoldDB" id="A0A4C1XK94"/>
<evidence type="ECO:0000313" key="3">
    <source>
        <dbReference type="Proteomes" id="UP000299102"/>
    </source>
</evidence>
<proteinExistence type="predicted"/>
<gene>
    <name evidence="2" type="ORF">EVAR_35590_1</name>
</gene>
<feature type="region of interest" description="Disordered" evidence="1">
    <location>
        <begin position="105"/>
        <end position="127"/>
    </location>
</feature>
<dbReference type="Proteomes" id="UP000299102">
    <property type="component" value="Unassembled WGS sequence"/>
</dbReference>
<evidence type="ECO:0000256" key="1">
    <source>
        <dbReference type="SAM" id="MobiDB-lite"/>
    </source>
</evidence>
<feature type="compositionally biased region" description="Basic residues" evidence="1">
    <location>
        <begin position="109"/>
        <end position="120"/>
    </location>
</feature>